<protein>
    <submittedName>
        <fullName evidence="6">Heterochromatin protein 1c</fullName>
    </submittedName>
</protein>
<evidence type="ECO:0000256" key="2">
    <source>
        <dbReference type="ARBA" id="ARBA00011353"/>
    </source>
</evidence>
<dbReference type="SUPFAM" id="SSF54160">
    <property type="entry name" value="Chromo domain-like"/>
    <property type="match status" value="2"/>
</dbReference>
<keyword evidence="3" id="KW-0539">Nucleus</keyword>
<dbReference type="CDD" id="cd00024">
    <property type="entry name" value="CD_CSD"/>
    <property type="match status" value="1"/>
</dbReference>
<dbReference type="Proteomes" id="UP001521184">
    <property type="component" value="Unassembled WGS sequence"/>
</dbReference>
<gene>
    <name evidence="6" type="primary">HP1C</name>
    <name evidence="6" type="ORF">SLS58_006583</name>
</gene>
<comment type="caution">
    <text evidence="6">The sequence shown here is derived from an EMBL/GenBank/DDBJ whole genome shotgun (WGS) entry which is preliminary data.</text>
</comment>
<feature type="region of interest" description="Disordered" evidence="4">
    <location>
        <begin position="82"/>
        <end position="146"/>
    </location>
</feature>
<evidence type="ECO:0000313" key="6">
    <source>
        <dbReference type="EMBL" id="KAL1640761.1"/>
    </source>
</evidence>
<keyword evidence="7" id="KW-1185">Reference proteome</keyword>
<dbReference type="PANTHER" id="PTHR22812">
    <property type="entry name" value="CHROMOBOX PROTEIN"/>
    <property type="match status" value="1"/>
</dbReference>
<evidence type="ECO:0000313" key="7">
    <source>
        <dbReference type="Proteomes" id="UP001521184"/>
    </source>
</evidence>
<reference evidence="6 7" key="1">
    <citation type="journal article" date="2023" name="Plant Dis.">
        <title>First Report of Diplodia intermedia Causing Canker and Dieback Diseases on Apple Trees in Canada.</title>
        <authorList>
            <person name="Ellouze W."/>
            <person name="Ilyukhin E."/>
            <person name="Sulman M."/>
            <person name="Ali S."/>
        </authorList>
    </citation>
    <scope>NUCLEOTIDE SEQUENCE [LARGE SCALE GENOMIC DNA]</scope>
    <source>
        <strain evidence="6 7">M45-28</strain>
    </source>
</reference>
<dbReference type="PROSITE" id="PS50013">
    <property type="entry name" value="CHROMO_2"/>
    <property type="match status" value="1"/>
</dbReference>
<feature type="compositionally biased region" description="Polar residues" evidence="4">
    <location>
        <begin position="1"/>
        <end position="25"/>
    </location>
</feature>
<sequence length="234" mass="26127">MPSSPGSPETDSPGSSRDMGTSSALGSDEYEIEQILDRRRSTTDPGTYDYLIGWKHYSSQYNSWENERSMEAPALVDAYDAAHRRTPPGSPMSGVSNATRNSGKTDNSPTTDAPKAASMSPGRIPPSLRPSPANTPPPDTEPPMEVPDAWIERVVDIRKLPSGRVRYLIQFTNYMGGECEWKDESDFGAYLRMLFFRGQYDQQNHFNPVTIKDPVAAQEEEEEKEKKEKATTQQ</sequence>
<evidence type="ECO:0000256" key="4">
    <source>
        <dbReference type="SAM" id="MobiDB-lite"/>
    </source>
</evidence>
<dbReference type="InterPro" id="IPR016197">
    <property type="entry name" value="Chromo-like_dom_sf"/>
</dbReference>
<accession>A0ABR3TMV4</accession>
<feature type="region of interest" description="Disordered" evidence="4">
    <location>
        <begin position="212"/>
        <end position="234"/>
    </location>
</feature>
<comment type="subunit">
    <text evidence="2">Component of the NuA4 histone acetyltransferase complex.</text>
</comment>
<evidence type="ECO:0000256" key="1">
    <source>
        <dbReference type="ARBA" id="ARBA00004123"/>
    </source>
</evidence>
<name>A0ABR3TMV4_9PEZI</name>
<dbReference type="InterPro" id="IPR000953">
    <property type="entry name" value="Chromo/chromo_shadow_dom"/>
</dbReference>
<feature type="compositionally biased region" description="Pro residues" evidence="4">
    <location>
        <begin position="123"/>
        <end position="145"/>
    </location>
</feature>
<feature type="region of interest" description="Disordered" evidence="4">
    <location>
        <begin position="1"/>
        <end position="30"/>
    </location>
</feature>
<dbReference type="SMART" id="SM00298">
    <property type="entry name" value="CHROMO"/>
    <property type="match status" value="2"/>
</dbReference>
<evidence type="ECO:0000259" key="5">
    <source>
        <dbReference type="PROSITE" id="PS50013"/>
    </source>
</evidence>
<feature type="domain" description="Chromo" evidence="5">
    <location>
        <begin position="30"/>
        <end position="79"/>
    </location>
</feature>
<evidence type="ECO:0000256" key="3">
    <source>
        <dbReference type="ARBA" id="ARBA00023242"/>
    </source>
</evidence>
<dbReference type="Pfam" id="PF00385">
    <property type="entry name" value="Chromo"/>
    <property type="match status" value="1"/>
</dbReference>
<dbReference type="InterPro" id="IPR023780">
    <property type="entry name" value="Chromo_domain"/>
</dbReference>
<dbReference type="EMBL" id="JAKEKT020000046">
    <property type="protein sequence ID" value="KAL1640761.1"/>
    <property type="molecule type" value="Genomic_DNA"/>
</dbReference>
<proteinExistence type="predicted"/>
<comment type="subcellular location">
    <subcellularLocation>
        <location evidence="1">Nucleus</location>
    </subcellularLocation>
</comment>
<dbReference type="Gene3D" id="2.40.50.40">
    <property type="match status" value="1"/>
</dbReference>
<feature type="compositionally biased region" description="Basic and acidic residues" evidence="4">
    <location>
        <begin position="224"/>
        <end position="234"/>
    </location>
</feature>
<organism evidence="6 7">
    <name type="scientific">Diplodia intermedia</name>
    <dbReference type="NCBI Taxonomy" id="856260"/>
    <lineage>
        <taxon>Eukaryota</taxon>
        <taxon>Fungi</taxon>
        <taxon>Dikarya</taxon>
        <taxon>Ascomycota</taxon>
        <taxon>Pezizomycotina</taxon>
        <taxon>Dothideomycetes</taxon>
        <taxon>Dothideomycetes incertae sedis</taxon>
        <taxon>Botryosphaeriales</taxon>
        <taxon>Botryosphaeriaceae</taxon>
        <taxon>Diplodia</taxon>
    </lineage>
</organism>
<feature type="compositionally biased region" description="Polar residues" evidence="4">
    <location>
        <begin position="93"/>
        <end position="111"/>
    </location>
</feature>
<dbReference type="InterPro" id="IPR051219">
    <property type="entry name" value="Heterochromatin_chromo-domain"/>
</dbReference>